<dbReference type="AlphaFoldDB" id="A0A2H9T2M6"/>
<dbReference type="Pfam" id="PF13614">
    <property type="entry name" value="AAA_31"/>
    <property type="match status" value="1"/>
</dbReference>
<dbReference type="PANTHER" id="PTHR13696">
    <property type="entry name" value="P-LOOP CONTAINING NUCLEOSIDE TRIPHOSPHATE HYDROLASE"/>
    <property type="match status" value="1"/>
</dbReference>
<dbReference type="InterPro" id="IPR025669">
    <property type="entry name" value="AAA_dom"/>
</dbReference>
<sequence>MHGQTIKKLSIIPSNIKLAVSAENLAARIHREKVLDKALKTIEDPFDFCLINCPPTLGVLAVNGIYAADHFLVPITYARYALDGVADLFGIIQTVRECEQFDDTIIRNGYDSRTTTTNEFIERELEPLKDHVANTRIRKTEAINQAAINGEPVWLFDPKGNGSKNYDALTAEVLAL</sequence>
<dbReference type="EC" id="3.6.-.-" evidence="2"/>
<dbReference type="SUPFAM" id="SSF52540">
    <property type="entry name" value="P-loop containing nucleoside triphosphate hydrolases"/>
    <property type="match status" value="1"/>
</dbReference>
<evidence type="ECO:0000259" key="1">
    <source>
        <dbReference type="Pfam" id="PF13614"/>
    </source>
</evidence>
<name>A0A2H9T2M6_9ZZZZ</name>
<dbReference type="Gene3D" id="3.40.50.300">
    <property type="entry name" value="P-loop containing nucleotide triphosphate hydrolases"/>
    <property type="match status" value="1"/>
</dbReference>
<organism evidence="2">
    <name type="scientific">invertebrate metagenome</name>
    <dbReference type="NCBI Taxonomy" id="1711999"/>
    <lineage>
        <taxon>unclassified sequences</taxon>
        <taxon>metagenomes</taxon>
        <taxon>organismal metagenomes</taxon>
    </lineage>
</organism>
<gene>
    <name evidence="2" type="primary">soj_4</name>
    <name evidence="2" type="ORF">CI610_03597</name>
</gene>
<proteinExistence type="predicted"/>
<dbReference type="PANTHER" id="PTHR13696:SF52">
    <property type="entry name" value="PARA FAMILY PROTEIN CT_582"/>
    <property type="match status" value="1"/>
</dbReference>
<accession>A0A2H9T2M6</accession>
<evidence type="ECO:0000313" key="2">
    <source>
        <dbReference type="EMBL" id="PJE77480.1"/>
    </source>
</evidence>
<dbReference type="InterPro" id="IPR050678">
    <property type="entry name" value="DNA_Partitioning_ATPase"/>
</dbReference>
<dbReference type="GO" id="GO:0016787">
    <property type="term" value="F:hydrolase activity"/>
    <property type="evidence" value="ECO:0007669"/>
    <property type="project" value="UniProtKB-KW"/>
</dbReference>
<dbReference type="InterPro" id="IPR027417">
    <property type="entry name" value="P-loop_NTPase"/>
</dbReference>
<reference evidence="2" key="1">
    <citation type="journal article" date="2017" name="Appl. Environ. Microbiol.">
        <title>Molecular characterization of an Endozoicomonas-like organism causing infection in king scallop Pecten maximus L.</title>
        <authorList>
            <person name="Cano I."/>
            <person name="van Aerle R."/>
            <person name="Ross S."/>
            <person name="Verner-Jeffreys D.W."/>
            <person name="Paley R.K."/>
            <person name="Rimmer G."/>
            <person name="Ryder D."/>
            <person name="Hooper P."/>
            <person name="Stone D."/>
            <person name="Feist S.W."/>
        </authorList>
    </citation>
    <scope>NUCLEOTIDE SEQUENCE</scope>
</reference>
<dbReference type="EMBL" id="NSIT01000564">
    <property type="protein sequence ID" value="PJE77480.1"/>
    <property type="molecule type" value="Genomic_DNA"/>
</dbReference>
<feature type="domain" description="AAA" evidence="1">
    <location>
        <begin position="5"/>
        <end position="97"/>
    </location>
</feature>
<comment type="caution">
    <text evidence="2">The sequence shown here is derived from an EMBL/GenBank/DDBJ whole genome shotgun (WGS) entry which is preliminary data.</text>
</comment>
<protein>
    <submittedName>
        <fullName evidence="2">Sporulation initiation inhibitor protein Soj</fullName>
        <ecNumber evidence="2">3.6.-.-</ecNumber>
    </submittedName>
</protein>
<dbReference type="CDD" id="cd02042">
    <property type="entry name" value="ParAB_family"/>
    <property type="match status" value="1"/>
</dbReference>
<keyword evidence="2" id="KW-0378">Hydrolase</keyword>